<comment type="caution">
    <text evidence="13">The sequence shown here is derived from an EMBL/GenBank/DDBJ whole genome shotgun (WGS) entry which is preliminary data.</text>
</comment>
<name>A0A9P4NTU7_9PEZI</name>
<evidence type="ECO:0000256" key="4">
    <source>
        <dbReference type="ARBA" id="ARBA00012119"/>
    </source>
</evidence>
<dbReference type="GO" id="GO:0006144">
    <property type="term" value="P:purine nucleobase metabolic process"/>
    <property type="evidence" value="ECO:0007669"/>
    <property type="project" value="TreeGrafter"/>
</dbReference>
<dbReference type="InterPro" id="IPR002173">
    <property type="entry name" value="Carboh/pur_kinase_PfkB_CS"/>
</dbReference>
<dbReference type="GO" id="GO:0005829">
    <property type="term" value="C:cytosol"/>
    <property type="evidence" value="ECO:0007669"/>
    <property type="project" value="TreeGrafter"/>
</dbReference>
<dbReference type="Gene3D" id="3.30.1110.10">
    <property type="match status" value="1"/>
</dbReference>
<dbReference type="GO" id="GO:0004001">
    <property type="term" value="F:adenosine kinase activity"/>
    <property type="evidence" value="ECO:0007669"/>
    <property type="project" value="UniProtKB-UniRule"/>
</dbReference>
<evidence type="ECO:0000256" key="8">
    <source>
        <dbReference type="ARBA" id="ARBA00022777"/>
    </source>
</evidence>
<feature type="domain" description="Carbohydrate kinase PfkB" evidence="12">
    <location>
        <begin position="24"/>
        <end position="342"/>
    </location>
</feature>
<evidence type="ECO:0000256" key="9">
    <source>
        <dbReference type="ARBA" id="ARBA00022840"/>
    </source>
</evidence>
<evidence type="ECO:0000256" key="11">
    <source>
        <dbReference type="RuleBase" id="RU368116"/>
    </source>
</evidence>
<dbReference type="Gene3D" id="3.40.1190.20">
    <property type="match status" value="1"/>
</dbReference>
<feature type="active site" description="Proton acceptor" evidence="10">
    <location>
        <position position="300"/>
    </location>
</feature>
<keyword evidence="5 11" id="KW-0808">Transferase</keyword>
<dbReference type="AlphaFoldDB" id="A0A9P4NTU7"/>
<protein>
    <recommendedName>
        <fullName evidence="4 11">Adenosine kinase</fullName>
        <shortName evidence="11">AK</shortName>
        <ecNumber evidence="4 11">2.7.1.20</ecNumber>
    </recommendedName>
    <alternativeName>
        <fullName evidence="11">Adenosine 5'-phosphotransferase</fullName>
    </alternativeName>
</protein>
<dbReference type="PANTHER" id="PTHR45769">
    <property type="entry name" value="ADENOSINE KINASE"/>
    <property type="match status" value="1"/>
</dbReference>
<proteinExistence type="inferred from homology"/>
<dbReference type="InterPro" id="IPR029056">
    <property type="entry name" value="Ribokinase-like"/>
</dbReference>
<evidence type="ECO:0000256" key="3">
    <source>
        <dbReference type="ARBA" id="ARBA00010688"/>
    </source>
</evidence>
<comment type="cofactor">
    <cofactor evidence="1 11">
        <name>Mg(2+)</name>
        <dbReference type="ChEBI" id="CHEBI:18420"/>
    </cofactor>
</comment>
<dbReference type="GO" id="GO:0044209">
    <property type="term" value="P:AMP salvage"/>
    <property type="evidence" value="ECO:0007669"/>
    <property type="project" value="UniProtKB-UniRule"/>
</dbReference>
<evidence type="ECO:0000256" key="2">
    <source>
        <dbReference type="ARBA" id="ARBA00004801"/>
    </source>
</evidence>
<comment type="similarity">
    <text evidence="3 11">Belongs to the carbohydrate kinase PfkB family.</text>
</comment>
<dbReference type="GO" id="GO:0005524">
    <property type="term" value="F:ATP binding"/>
    <property type="evidence" value="ECO:0007669"/>
    <property type="project" value="UniProtKB-UniRule"/>
</dbReference>
<dbReference type="InterPro" id="IPR001805">
    <property type="entry name" value="Adenokinase"/>
</dbReference>
<dbReference type="EC" id="2.7.1.20" evidence="4 11"/>
<dbReference type="Pfam" id="PF00294">
    <property type="entry name" value="PfkB"/>
    <property type="match status" value="1"/>
</dbReference>
<reference evidence="13" key="1">
    <citation type="journal article" date="2020" name="Stud. Mycol.">
        <title>101 Dothideomycetes genomes: a test case for predicting lifestyles and emergence of pathogens.</title>
        <authorList>
            <person name="Haridas S."/>
            <person name="Albert R."/>
            <person name="Binder M."/>
            <person name="Bloem J."/>
            <person name="Labutti K."/>
            <person name="Salamov A."/>
            <person name="Andreopoulos B."/>
            <person name="Baker S."/>
            <person name="Barry K."/>
            <person name="Bills G."/>
            <person name="Bluhm B."/>
            <person name="Cannon C."/>
            <person name="Castanera R."/>
            <person name="Culley D."/>
            <person name="Daum C."/>
            <person name="Ezra D."/>
            <person name="Gonzalez J."/>
            <person name="Henrissat B."/>
            <person name="Kuo A."/>
            <person name="Liang C."/>
            <person name="Lipzen A."/>
            <person name="Lutzoni F."/>
            <person name="Magnuson J."/>
            <person name="Mondo S."/>
            <person name="Nolan M."/>
            <person name="Ohm R."/>
            <person name="Pangilinan J."/>
            <person name="Park H.-J."/>
            <person name="Ramirez L."/>
            <person name="Alfaro M."/>
            <person name="Sun H."/>
            <person name="Tritt A."/>
            <person name="Yoshinaga Y."/>
            <person name="Zwiers L.-H."/>
            <person name="Turgeon B."/>
            <person name="Goodwin S."/>
            <person name="Spatafora J."/>
            <person name="Crous P."/>
            <person name="Grigoriev I."/>
        </authorList>
    </citation>
    <scope>NUCLEOTIDE SEQUENCE</scope>
    <source>
        <strain evidence="13">CBS 130266</strain>
    </source>
</reference>
<dbReference type="GO" id="GO:0006166">
    <property type="term" value="P:purine ribonucleoside salvage"/>
    <property type="evidence" value="ECO:0007669"/>
    <property type="project" value="UniProtKB-KW"/>
</dbReference>
<dbReference type="OrthoDB" id="432447at2759"/>
<evidence type="ECO:0000256" key="5">
    <source>
        <dbReference type="ARBA" id="ARBA00022679"/>
    </source>
</evidence>
<gene>
    <name evidence="13" type="ORF">EJ08DRAFT_587185</name>
</gene>
<dbReference type="CDD" id="cd01168">
    <property type="entry name" value="adenosine_kinase"/>
    <property type="match status" value="1"/>
</dbReference>
<keyword evidence="11" id="KW-0460">Magnesium</keyword>
<keyword evidence="9 11" id="KW-0067">ATP-binding</keyword>
<dbReference type="FunFam" id="3.40.1190.20:FF:000014">
    <property type="entry name" value="ADO1p Adenosine kinase"/>
    <property type="match status" value="1"/>
</dbReference>
<comment type="function">
    <text evidence="11">ATP dependent phosphorylation of adenosine and other related nucleoside analogs to monophosphate derivatives.</text>
</comment>
<evidence type="ECO:0000256" key="1">
    <source>
        <dbReference type="ARBA" id="ARBA00001946"/>
    </source>
</evidence>
<dbReference type="GO" id="GO:0005634">
    <property type="term" value="C:nucleus"/>
    <property type="evidence" value="ECO:0007669"/>
    <property type="project" value="TreeGrafter"/>
</dbReference>
<dbReference type="SUPFAM" id="SSF53613">
    <property type="entry name" value="Ribokinase-like"/>
    <property type="match status" value="1"/>
</dbReference>
<dbReference type="PROSITE" id="PS00584">
    <property type="entry name" value="PFKB_KINASES_2"/>
    <property type="match status" value="1"/>
</dbReference>
<evidence type="ECO:0000256" key="6">
    <source>
        <dbReference type="ARBA" id="ARBA00022726"/>
    </source>
</evidence>
<accession>A0A9P4NTU7</accession>
<evidence type="ECO:0000256" key="10">
    <source>
        <dbReference type="PIRSR" id="PIRSR601805-1"/>
    </source>
</evidence>
<organism evidence="13 14">
    <name type="scientific">Tothia fuscella</name>
    <dbReference type="NCBI Taxonomy" id="1048955"/>
    <lineage>
        <taxon>Eukaryota</taxon>
        <taxon>Fungi</taxon>
        <taxon>Dikarya</taxon>
        <taxon>Ascomycota</taxon>
        <taxon>Pezizomycotina</taxon>
        <taxon>Dothideomycetes</taxon>
        <taxon>Pleosporomycetidae</taxon>
        <taxon>Venturiales</taxon>
        <taxon>Cylindrosympodiaceae</taxon>
        <taxon>Tothia</taxon>
    </lineage>
</organism>
<comment type="catalytic activity">
    <reaction evidence="11">
        <text>adenosine + ATP = AMP + ADP + H(+)</text>
        <dbReference type="Rhea" id="RHEA:20824"/>
        <dbReference type="ChEBI" id="CHEBI:15378"/>
        <dbReference type="ChEBI" id="CHEBI:16335"/>
        <dbReference type="ChEBI" id="CHEBI:30616"/>
        <dbReference type="ChEBI" id="CHEBI:456215"/>
        <dbReference type="ChEBI" id="CHEBI:456216"/>
        <dbReference type="EC" id="2.7.1.20"/>
    </reaction>
</comment>
<keyword evidence="6 11" id="KW-0660">Purine salvage</keyword>
<evidence type="ECO:0000313" key="13">
    <source>
        <dbReference type="EMBL" id="KAF2431592.1"/>
    </source>
</evidence>
<dbReference type="PANTHER" id="PTHR45769:SF3">
    <property type="entry name" value="ADENOSINE KINASE"/>
    <property type="match status" value="1"/>
</dbReference>
<comment type="pathway">
    <text evidence="2 11">Purine metabolism; AMP biosynthesis via salvage pathway; AMP from adenosine: step 1/1.</text>
</comment>
<evidence type="ECO:0000259" key="12">
    <source>
        <dbReference type="Pfam" id="PF00294"/>
    </source>
</evidence>
<keyword evidence="8 11" id="KW-0418">Kinase</keyword>
<dbReference type="PRINTS" id="PR00989">
    <property type="entry name" value="ADENOKINASE"/>
</dbReference>
<sequence>MTGNFELLCLENPLLDIQGQGDDKLLEKYGLKANDAILAESKHMDLYEDLIQNHSAKLIAGGAAQNTARGAQYILPPDSVVYVGCVGKDKYAETLKEACAKAGLRVEYRYDEEQPTGRCGVVITGHNRSMCTDLAAANCYKLDHLKGEEVWGLVEKAKVYFVGGYHLTVCVDAVMALAEEAASKNKIFMLSLSAPFICQFFKDPLDKTAPYWDYVIGNETEALAYAESHSLNTTNIEEIATALAKLPKKNEKRDRTVIITQGTDPTIVAAAGKDGKVDVKSFPVHEIGEEKINDTNGAGDAFAAGFVAGVVQGSDLATSVDMGQWIAKLSIQELGPSYPFPKQTYSASS</sequence>
<evidence type="ECO:0000313" key="14">
    <source>
        <dbReference type="Proteomes" id="UP000800235"/>
    </source>
</evidence>
<dbReference type="InterPro" id="IPR011611">
    <property type="entry name" value="PfkB_dom"/>
</dbReference>
<keyword evidence="7 11" id="KW-0547">Nucleotide-binding</keyword>
<dbReference type="EMBL" id="MU007031">
    <property type="protein sequence ID" value="KAF2431592.1"/>
    <property type="molecule type" value="Genomic_DNA"/>
</dbReference>
<dbReference type="Proteomes" id="UP000800235">
    <property type="component" value="Unassembled WGS sequence"/>
</dbReference>
<keyword evidence="14" id="KW-1185">Reference proteome</keyword>
<evidence type="ECO:0000256" key="7">
    <source>
        <dbReference type="ARBA" id="ARBA00022741"/>
    </source>
</evidence>